<sequence>MPRIPAVTEREAGPLLKLFYRFARRRFGAMPEPMAVSAHHPKLLRASGVHELLVEKAARTLPVSVRELAVYRVAVKLGCWWCVDFGTMLQQHEGLDVDRLKAIDDYATSPLFSEPERLAIAYADAMTATPVAVTDEQVARLEREFGRAGVVELTYLIALENQRARVNSALDIPAQGFTSGDACQIPASTERS</sequence>
<dbReference type="PANTHER" id="PTHR34846">
    <property type="entry name" value="4-CARBOXYMUCONOLACTONE DECARBOXYLASE FAMILY PROTEIN (AFU_ORTHOLOGUE AFUA_6G11590)"/>
    <property type="match status" value="1"/>
</dbReference>
<dbReference type="EMBL" id="SFCC01000017">
    <property type="protein sequence ID" value="RZQ60334.1"/>
    <property type="molecule type" value="Genomic_DNA"/>
</dbReference>
<protein>
    <submittedName>
        <fullName evidence="1">Carboxymuconolactone decarboxylase family protein</fullName>
    </submittedName>
</protein>
<dbReference type="InterPro" id="IPR029032">
    <property type="entry name" value="AhpD-like"/>
</dbReference>
<name>A0A4Q7J2Y0_9PSEU</name>
<dbReference type="Proteomes" id="UP000292003">
    <property type="component" value="Unassembled WGS sequence"/>
</dbReference>
<dbReference type="OrthoDB" id="657225at2"/>
<keyword evidence="2" id="KW-1185">Reference proteome</keyword>
<evidence type="ECO:0000313" key="1">
    <source>
        <dbReference type="EMBL" id="RZQ60334.1"/>
    </source>
</evidence>
<comment type="caution">
    <text evidence="1">The sequence shown here is derived from an EMBL/GenBank/DDBJ whole genome shotgun (WGS) entry which is preliminary data.</text>
</comment>
<organism evidence="1 2">
    <name type="scientific">Amycolatopsis suaedae</name>
    <dbReference type="NCBI Taxonomy" id="2510978"/>
    <lineage>
        <taxon>Bacteria</taxon>
        <taxon>Bacillati</taxon>
        <taxon>Actinomycetota</taxon>
        <taxon>Actinomycetes</taxon>
        <taxon>Pseudonocardiales</taxon>
        <taxon>Pseudonocardiaceae</taxon>
        <taxon>Amycolatopsis</taxon>
    </lineage>
</organism>
<dbReference type="RefSeq" id="WP_130478722.1">
    <property type="nucleotide sequence ID" value="NZ_SFCC01000017.1"/>
</dbReference>
<gene>
    <name evidence="1" type="ORF">EWH70_28950</name>
</gene>
<dbReference type="PANTHER" id="PTHR34846:SF10">
    <property type="entry name" value="CYTOPLASMIC PROTEIN"/>
    <property type="match status" value="1"/>
</dbReference>
<reference evidence="1 2" key="1">
    <citation type="submission" date="2019-02" db="EMBL/GenBank/DDBJ databases">
        <title>Draft genome sequence of Amycolatopsis sp. 8-3EHSu isolated from roots of Suaeda maritima.</title>
        <authorList>
            <person name="Duangmal K."/>
            <person name="Chantavorakit T."/>
        </authorList>
    </citation>
    <scope>NUCLEOTIDE SEQUENCE [LARGE SCALE GENOMIC DNA]</scope>
    <source>
        <strain evidence="1 2">8-3EHSu</strain>
    </source>
</reference>
<dbReference type="SUPFAM" id="SSF69118">
    <property type="entry name" value="AhpD-like"/>
    <property type="match status" value="1"/>
</dbReference>
<dbReference type="AlphaFoldDB" id="A0A4Q7J2Y0"/>
<proteinExistence type="predicted"/>
<accession>A0A4Q7J2Y0</accession>
<evidence type="ECO:0000313" key="2">
    <source>
        <dbReference type="Proteomes" id="UP000292003"/>
    </source>
</evidence>
<dbReference type="Gene3D" id="1.20.1290.10">
    <property type="entry name" value="AhpD-like"/>
    <property type="match status" value="1"/>
</dbReference>